<dbReference type="CDD" id="cd06261">
    <property type="entry name" value="TM_PBP2"/>
    <property type="match status" value="1"/>
</dbReference>
<sequence>MFPLYWTFVMASSDNSVLSETTPPLVPGGHLFDNISRVFDSVDFWVAIRNSLIISSAVALSNVLFSSLAGFAFAKLRFPGRDALMVVVIATLMVPTQLGIVPLYMLMSDIGLYGSLWAVILPGMVSAFGVFWMRQAIDEGIPDELVEAARVDGAGLFLIWWKVIVPGVRNTASVLGLFVFMTAWNDFFWPLVVLPADNGTVQTALNQLAAGYYTDYALMLSGAVLAVIPLLILFALLARRVIAGVMSGAVKG</sequence>
<dbReference type="GO" id="GO:0005886">
    <property type="term" value="C:plasma membrane"/>
    <property type="evidence" value="ECO:0007669"/>
    <property type="project" value="UniProtKB-SubCell"/>
</dbReference>
<proteinExistence type="inferred from homology"/>
<evidence type="ECO:0000256" key="1">
    <source>
        <dbReference type="ARBA" id="ARBA00004651"/>
    </source>
</evidence>
<evidence type="ECO:0000259" key="8">
    <source>
        <dbReference type="PROSITE" id="PS50928"/>
    </source>
</evidence>
<name>A0A5N6AF56_9ACTN</name>
<keyword evidence="4 7" id="KW-0812">Transmembrane</keyword>
<dbReference type="GO" id="GO:0055085">
    <property type="term" value="P:transmembrane transport"/>
    <property type="evidence" value="ECO:0007669"/>
    <property type="project" value="InterPro"/>
</dbReference>
<feature type="transmembrane region" description="Helical" evidence="7">
    <location>
        <begin position="174"/>
        <end position="196"/>
    </location>
</feature>
<keyword evidence="6 7" id="KW-0472">Membrane</keyword>
<evidence type="ECO:0000256" key="5">
    <source>
        <dbReference type="ARBA" id="ARBA00022989"/>
    </source>
</evidence>
<keyword evidence="10" id="KW-1185">Reference proteome</keyword>
<dbReference type="InterPro" id="IPR000515">
    <property type="entry name" value="MetI-like"/>
</dbReference>
<comment type="caution">
    <text evidence="9">The sequence shown here is derived from an EMBL/GenBank/DDBJ whole genome shotgun (WGS) entry which is preliminary data.</text>
</comment>
<keyword evidence="3" id="KW-1003">Cell membrane</keyword>
<comment type="similarity">
    <text evidence="7">Belongs to the binding-protein-dependent transport system permease family.</text>
</comment>
<dbReference type="PROSITE" id="PS50928">
    <property type="entry name" value="ABC_TM1"/>
    <property type="match status" value="1"/>
</dbReference>
<evidence type="ECO:0000313" key="10">
    <source>
        <dbReference type="Proteomes" id="UP000314251"/>
    </source>
</evidence>
<protein>
    <submittedName>
        <fullName evidence="9">ABC transporter permease subunit</fullName>
    </submittedName>
</protein>
<dbReference type="SUPFAM" id="SSF161098">
    <property type="entry name" value="MetI-like"/>
    <property type="match status" value="1"/>
</dbReference>
<keyword evidence="2 7" id="KW-0813">Transport</keyword>
<dbReference type="EMBL" id="VDLY02000005">
    <property type="protein sequence ID" value="KAB8167291.1"/>
    <property type="molecule type" value="Genomic_DNA"/>
</dbReference>
<evidence type="ECO:0000313" key="9">
    <source>
        <dbReference type="EMBL" id="KAB8167291.1"/>
    </source>
</evidence>
<accession>A0A5N6AF56</accession>
<evidence type="ECO:0000256" key="6">
    <source>
        <dbReference type="ARBA" id="ARBA00023136"/>
    </source>
</evidence>
<evidence type="ECO:0000256" key="4">
    <source>
        <dbReference type="ARBA" id="ARBA00022692"/>
    </source>
</evidence>
<keyword evidence="5 7" id="KW-1133">Transmembrane helix</keyword>
<dbReference type="Pfam" id="PF00528">
    <property type="entry name" value="BPD_transp_1"/>
    <property type="match status" value="1"/>
</dbReference>
<dbReference type="AlphaFoldDB" id="A0A5N6AF56"/>
<dbReference type="PANTHER" id="PTHR43744:SF12">
    <property type="entry name" value="ABC TRANSPORTER PERMEASE PROTEIN MG189-RELATED"/>
    <property type="match status" value="1"/>
</dbReference>
<feature type="transmembrane region" description="Helical" evidence="7">
    <location>
        <begin position="216"/>
        <end position="238"/>
    </location>
</feature>
<dbReference type="Proteomes" id="UP000314251">
    <property type="component" value="Unassembled WGS sequence"/>
</dbReference>
<evidence type="ECO:0000256" key="3">
    <source>
        <dbReference type="ARBA" id="ARBA00022475"/>
    </source>
</evidence>
<dbReference type="Gene3D" id="1.10.3720.10">
    <property type="entry name" value="MetI-like"/>
    <property type="match status" value="1"/>
</dbReference>
<gene>
    <name evidence="9" type="ORF">FH607_008590</name>
</gene>
<evidence type="ECO:0000256" key="2">
    <source>
        <dbReference type="ARBA" id="ARBA00022448"/>
    </source>
</evidence>
<reference evidence="9" key="1">
    <citation type="submission" date="2019-10" db="EMBL/GenBank/DDBJ databases">
        <title>Nonomuraea sp. nov., isolated from Phyllanthus amarus.</title>
        <authorList>
            <person name="Klykleung N."/>
            <person name="Tanasupawat S."/>
        </authorList>
    </citation>
    <scope>NUCLEOTIDE SEQUENCE [LARGE SCALE GENOMIC DNA]</scope>
    <source>
        <strain evidence="9">3MP-10</strain>
    </source>
</reference>
<feature type="domain" description="ABC transmembrane type-1" evidence="8">
    <location>
        <begin position="48"/>
        <end position="237"/>
    </location>
</feature>
<organism evidence="9 10">
    <name type="scientific">Streptomyces mimosae</name>
    <dbReference type="NCBI Taxonomy" id="2586635"/>
    <lineage>
        <taxon>Bacteria</taxon>
        <taxon>Bacillati</taxon>
        <taxon>Actinomycetota</taxon>
        <taxon>Actinomycetes</taxon>
        <taxon>Kitasatosporales</taxon>
        <taxon>Streptomycetaceae</taxon>
        <taxon>Streptomyces</taxon>
    </lineage>
</organism>
<dbReference type="InterPro" id="IPR035906">
    <property type="entry name" value="MetI-like_sf"/>
</dbReference>
<dbReference type="OrthoDB" id="2063054at2"/>
<feature type="transmembrane region" description="Helical" evidence="7">
    <location>
        <begin position="83"/>
        <end position="104"/>
    </location>
</feature>
<feature type="transmembrane region" description="Helical" evidence="7">
    <location>
        <begin position="52"/>
        <end position="74"/>
    </location>
</feature>
<feature type="transmembrane region" description="Helical" evidence="7">
    <location>
        <begin position="110"/>
        <end position="132"/>
    </location>
</feature>
<dbReference type="PANTHER" id="PTHR43744">
    <property type="entry name" value="ABC TRANSPORTER PERMEASE PROTEIN MG189-RELATED-RELATED"/>
    <property type="match status" value="1"/>
</dbReference>
<comment type="subcellular location">
    <subcellularLocation>
        <location evidence="1 7">Cell membrane</location>
        <topology evidence="1 7">Multi-pass membrane protein</topology>
    </subcellularLocation>
</comment>
<evidence type="ECO:0000256" key="7">
    <source>
        <dbReference type="RuleBase" id="RU363032"/>
    </source>
</evidence>